<accession>A0A537J0I4</accession>
<organism evidence="6 7">
    <name type="scientific">Candidatus Segetimicrobium genomatis</name>
    <dbReference type="NCBI Taxonomy" id="2569760"/>
    <lineage>
        <taxon>Bacteria</taxon>
        <taxon>Bacillati</taxon>
        <taxon>Candidatus Sysuimicrobiota</taxon>
        <taxon>Candidatus Sysuimicrobiia</taxon>
        <taxon>Candidatus Sysuimicrobiales</taxon>
        <taxon>Candidatus Segetimicrobiaceae</taxon>
        <taxon>Candidatus Segetimicrobium</taxon>
    </lineage>
</organism>
<gene>
    <name evidence="6" type="ORF">E6H05_02115</name>
</gene>
<dbReference type="Gene3D" id="3.40.50.300">
    <property type="entry name" value="P-loop containing nucleotide triphosphate hydrolases"/>
    <property type="match status" value="1"/>
</dbReference>
<evidence type="ECO:0000256" key="1">
    <source>
        <dbReference type="ARBA" id="ARBA00005417"/>
    </source>
</evidence>
<dbReference type="GO" id="GO:0016887">
    <property type="term" value="F:ATP hydrolysis activity"/>
    <property type="evidence" value="ECO:0007669"/>
    <property type="project" value="InterPro"/>
</dbReference>
<keyword evidence="2" id="KW-0813">Transport</keyword>
<dbReference type="InterPro" id="IPR003439">
    <property type="entry name" value="ABC_transporter-like_ATP-bd"/>
</dbReference>
<dbReference type="Proteomes" id="UP000318834">
    <property type="component" value="Unassembled WGS sequence"/>
</dbReference>
<dbReference type="Pfam" id="PF00005">
    <property type="entry name" value="ABC_tran"/>
    <property type="match status" value="1"/>
</dbReference>
<feature type="domain" description="ABC transporter" evidence="5">
    <location>
        <begin position="19"/>
        <end position="255"/>
    </location>
</feature>
<protein>
    <submittedName>
        <fullName evidence="6">Metal ABC transporter ATP-binding protein</fullName>
    </submittedName>
</protein>
<dbReference type="GO" id="GO:0005524">
    <property type="term" value="F:ATP binding"/>
    <property type="evidence" value="ECO:0007669"/>
    <property type="project" value="UniProtKB-KW"/>
</dbReference>
<dbReference type="InterPro" id="IPR003593">
    <property type="entry name" value="AAA+_ATPase"/>
</dbReference>
<evidence type="ECO:0000256" key="4">
    <source>
        <dbReference type="ARBA" id="ARBA00022840"/>
    </source>
</evidence>
<dbReference type="CDD" id="cd03235">
    <property type="entry name" value="ABC_Metallic_Cations"/>
    <property type="match status" value="1"/>
</dbReference>
<evidence type="ECO:0000256" key="2">
    <source>
        <dbReference type="ARBA" id="ARBA00022448"/>
    </source>
</evidence>
<dbReference type="FunFam" id="3.40.50.300:FF:000134">
    <property type="entry name" value="Iron-enterobactin ABC transporter ATP-binding protein"/>
    <property type="match status" value="1"/>
</dbReference>
<dbReference type="InterPro" id="IPR050153">
    <property type="entry name" value="Metal_Ion_Import_ABC"/>
</dbReference>
<comment type="caution">
    <text evidence="6">The sequence shown here is derived from an EMBL/GenBank/DDBJ whole genome shotgun (WGS) entry which is preliminary data.</text>
</comment>
<evidence type="ECO:0000256" key="3">
    <source>
        <dbReference type="ARBA" id="ARBA00022741"/>
    </source>
</evidence>
<sequence length="262" mass="28476">MKTSAILSTGSAAKSDPVVDLEQVSFAFGGERVLDEVSLRIGRGDFLGVIGPNGSGKTTLLRVLLGLLKPTSGRIKLFGTDVRLFREWARIGYVPQKATAFDARFPASVLEVVISGRSGVAGIGHRFSGRDRTAAEEALETVGMFEFRARPIGRLSAGQQQRVFIARALASRPQLLLLDEPTVGVDVDAQEQFYSLLRHLNREFGTTLVLVSHDVSVVAEEVTQLACLNRRLVFHGSPEDAMRSGALAQLYRAESLVVAHHH</sequence>
<dbReference type="EMBL" id="VBAP01000009">
    <property type="protein sequence ID" value="TMI76822.1"/>
    <property type="molecule type" value="Genomic_DNA"/>
</dbReference>
<name>A0A537J0I4_9BACT</name>
<dbReference type="PANTHER" id="PTHR42734:SF17">
    <property type="entry name" value="METAL TRANSPORT SYSTEM ATP-BINDING PROTEIN TM_0124-RELATED"/>
    <property type="match status" value="1"/>
</dbReference>
<keyword evidence="4 6" id="KW-0067">ATP-binding</keyword>
<dbReference type="PROSITE" id="PS00211">
    <property type="entry name" value="ABC_TRANSPORTER_1"/>
    <property type="match status" value="1"/>
</dbReference>
<dbReference type="PANTHER" id="PTHR42734">
    <property type="entry name" value="METAL TRANSPORT SYSTEM ATP-BINDING PROTEIN TM_0124-RELATED"/>
    <property type="match status" value="1"/>
</dbReference>
<evidence type="ECO:0000259" key="5">
    <source>
        <dbReference type="PROSITE" id="PS50893"/>
    </source>
</evidence>
<dbReference type="AlphaFoldDB" id="A0A537J0I4"/>
<dbReference type="SUPFAM" id="SSF52540">
    <property type="entry name" value="P-loop containing nucleoside triphosphate hydrolases"/>
    <property type="match status" value="1"/>
</dbReference>
<dbReference type="SMART" id="SM00382">
    <property type="entry name" value="AAA"/>
    <property type="match status" value="1"/>
</dbReference>
<dbReference type="InterPro" id="IPR027417">
    <property type="entry name" value="P-loop_NTPase"/>
</dbReference>
<dbReference type="PROSITE" id="PS50893">
    <property type="entry name" value="ABC_TRANSPORTER_2"/>
    <property type="match status" value="1"/>
</dbReference>
<reference evidence="6 7" key="1">
    <citation type="journal article" date="2019" name="Nat. Microbiol.">
        <title>Mediterranean grassland soil C-N compound turnover is dependent on rainfall and depth, and is mediated by genomically divergent microorganisms.</title>
        <authorList>
            <person name="Diamond S."/>
            <person name="Andeer P.F."/>
            <person name="Li Z."/>
            <person name="Crits-Christoph A."/>
            <person name="Burstein D."/>
            <person name="Anantharaman K."/>
            <person name="Lane K.R."/>
            <person name="Thomas B.C."/>
            <person name="Pan C."/>
            <person name="Northen T.R."/>
            <person name="Banfield J.F."/>
        </authorList>
    </citation>
    <scope>NUCLEOTIDE SEQUENCE [LARGE SCALE GENOMIC DNA]</scope>
    <source>
        <strain evidence="6">NP_8</strain>
    </source>
</reference>
<keyword evidence="3" id="KW-0547">Nucleotide-binding</keyword>
<comment type="similarity">
    <text evidence="1">Belongs to the ABC transporter superfamily.</text>
</comment>
<evidence type="ECO:0000313" key="7">
    <source>
        <dbReference type="Proteomes" id="UP000318834"/>
    </source>
</evidence>
<proteinExistence type="inferred from homology"/>
<evidence type="ECO:0000313" key="6">
    <source>
        <dbReference type="EMBL" id="TMI76822.1"/>
    </source>
</evidence>
<dbReference type="InterPro" id="IPR017871">
    <property type="entry name" value="ABC_transporter-like_CS"/>
</dbReference>